<accession>A0AAV4IJD8</accession>
<evidence type="ECO:0000313" key="2">
    <source>
        <dbReference type="Proteomes" id="UP000762676"/>
    </source>
</evidence>
<organism evidence="1 2">
    <name type="scientific">Elysia marginata</name>
    <dbReference type="NCBI Taxonomy" id="1093978"/>
    <lineage>
        <taxon>Eukaryota</taxon>
        <taxon>Metazoa</taxon>
        <taxon>Spiralia</taxon>
        <taxon>Lophotrochozoa</taxon>
        <taxon>Mollusca</taxon>
        <taxon>Gastropoda</taxon>
        <taxon>Heterobranchia</taxon>
        <taxon>Euthyneura</taxon>
        <taxon>Panpulmonata</taxon>
        <taxon>Sacoglossa</taxon>
        <taxon>Placobranchoidea</taxon>
        <taxon>Plakobranchidae</taxon>
        <taxon>Elysia</taxon>
    </lineage>
</organism>
<reference evidence="1 2" key="1">
    <citation type="journal article" date="2021" name="Elife">
        <title>Chloroplast acquisition without the gene transfer in kleptoplastic sea slugs, Plakobranchus ocellatus.</title>
        <authorList>
            <person name="Maeda T."/>
            <person name="Takahashi S."/>
            <person name="Yoshida T."/>
            <person name="Shimamura S."/>
            <person name="Takaki Y."/>
            <person name="Nagai Y."/>
            <person name="Toyoda A."/>
            <person name="Suzuki Y."/>
            <person name="Arimoto A."/>
            <person name="Ishii H."/>
            <person name="Satoh N."/>
            <person name="Nishiyama T."/>
            <person name="Hasebe M."/>
            <person name="Maruyama T."/>
            <person name="Minagawa J."/>
            <person name="Obokata J."/>
            <person name="Shigenobu S."/>
        </authorList>
    </citation>
    <scope>NUCLEOTIDE SEQUENCE [LARGE SCALE GENOMIC DNA]</scope>
</reference>
<dbReference type="InterPro" id="IPR027417">
    <property type="entry name" value="P-loop_NTPase"/>
</dbReference>
<dbReference type="GO" id="GO:0001517">
    <property type="term" value="F:N-acetylglucosamine 6-O-sulfotransferase activity"/>
    <property type="evidence" value="ECO:0007669"/>
    <property type="project" value="TreeGrafter"/>
</dbReference>
<dbReference type="Proteomes" id="UP000762676">
    <property type="component" value="Unassembled WGS sequence"/>
</dbReference>
<protein>
    <submittedName>
        <fullName evidence="1">Carbohydrate sulfotransferase 1-like</fullName>
    </submittedName>
</protein>
<dbReference type="Gene3D" id="3.40.50.300">
    <property type="entry name" value="P-loop containing nucleotide triphosphate hydrolases"/>
    <property type="match status" value="1"/>
</dbReference>
<dbReference type="AlphaFoldDB" id="A0AAV4IJD8"/>
<comment type="caution">
    <text evidence="1">The sequence shown here is derived from an EMBL/GenBank/DDBJ whole genome shotgun (WGS) entry which is preliminary data.</text>
</comment>
<dbReference type="SUPFAM" id="SSF52540">
    <property type="entry name" value="P-loop containing nucleoside triphosphate hydrolases"/>
    <property type="match status" value="1"/>
</dbReference>
<dbReference type="InterPro" id="IPR051135">
    <property type="entry name" value="Gal/GlcNAc/GalNAc_ST"/>
</dbReference>
<dbReference type="PANTHER" id="PTHR10704:SF44">
    <property type="entry name" value="LD35051P-RELATED"/>
    <property type="match status" value="1"/>
</dbReference>
<gene>
    <name evidence="1" type="ORF">ElyMa_006619700</name>
</gene>
<dbReference type="EMBL" id="BMAT01013288">
    <property type="protein sequence ID" value="GFS09368.1"/>
    <property type="molecule type" value="Genomic_DNA"/>
</dbReference>
<dbReference type="Pfam" id="PF13469">
    <property type="entry name" value="Sulfotransfer_3"/>
    <property type="match status" value="1"/>
</dbReference>
<dbReference type="PANTHER" id="PTHR10704">
    <property type="entry name" value="CARBOHYDRATE SULFOTRANSFERASE"/>
    <property type="match status" value="1"/>
</dbReference>
<dbReference type="GO" id="GO:0006790">
    <property type="term" value="P:sulfur compound metabolic process"/>
    <property type="evidence" value="ECO:0007669"/>
    <property type="project" value="TreeGrafter"/>
</dbReference>
<dbReference type="GO" id="GO:0006044">
    <property type="term" value="P:N-acetylglucosamine metabolic process"/>
    <property type="evidence" value="ECO:0007669"/>
    <property type="project" value="TreeGrafter"/>
</dbReference>
<name>A0AAV4IJD8_9GAST</name>
<proteinExistence type="predicted"/>
<evidence type="ECO:0000313" key="1">
    <source>
        <dbReference type="EMBL" id="GFS09368.1"/>
    </source>
</evidence>
<sequence>MWEVEKLLLEDPDLRVIHLVRDPRGVYVSRRAVRYYFADAPFCARLNEDAKKSAELQTKYPGRILTTRYEDLATNAPKIARILFDFGGIPCTAAHHQRCSTPPVVFPNAICLISLTASSPYTYMAISMVNAESRFVTEYDTSPLDAIPRGMFLGP</sequence>
<keyword evidence="2" id="KW-1185">Reference proteome</keyword>